<keyword evidence="14" id="KW-1185">Reference proteome</keyword>
<dbReference type="UniPathway" id="UPA00378"/>
<dbReference type="InterPro" id="IPR001503">
    <property type="entry name" value="Glyco_trans_10"/>
</dbReference>
<organism evidence="13 14">
    <name type="scientific">Stichopus japonicus</name>
    <name type="common">Sea cucumber</name>
    <dbReference type="NCBI Taxonomy" id="307972"/>
    <lineage>
        <taxon>Eukaryota</taxon>
        <taxon>Metazoa</taxon>
        <taxon>Echinodermata</taxon>
        <taxon>Eleutherozoa</taxon>
        <taxon>Echinozoa</taxon>
        <taxon>Holothuroidea</taxon>
        <taxon>Aspidochirotacea</taxon>
        <taxon>Aspidochirotida</taxon>
        <taxon>Stichopodidae</taxon>
        <taxon>Apostichopus</taxon>
    </lineage>
</organism>
<evidence type="ECO:0000259" key="12">
    <source>
        <dbReference type="Pfam" id="PF00852"/>
    </source>
</evidence>
<evidence type="ECO:0000256" key="4">
    <source>
        <dbReference type="ARBA" id="ARBA00022679"/>
    </source>
</evidence>
<gene>
    <name evidence="13" type="ORF">BSL78_26434</name>
</gene>
<keyword evidence="4 11" id="KW-0808">Transferase</keyword>
<sequence>MAIASADLVVFTHIGSYMSLNLWRDLLRYKHENQRWVFSTIESAIYVRGLLPPWNLRNETYDFADTYLSHTDVTTVYGSYQPFQIGKPKRLWNDTEHLAGKKRVISWTASHCETLQWNRHGFVHDLEKLLSVDTYGKCGKLSICSATWEANCSLKFDNLMKTYKFGLALENSCCKEYITEKFWNMLSLGTVPVVIGPPLEGLVKLAPPNSFIHADQFESMDKMAEYLLYLDGNDTAYKEYFTWKREGQILQDTIPEHYKRAVSDGTICQLMKRLQEDSVSASEKGVPRTPFNVYSSSWEDTCVSCGRHRWLKKYEYPPDHKHKSSSLWA</sequence>
<evidence type="ECO:0000256" key="1">
    <source>
        <dbReference type="ARBA" id="ARBA00004922"/>
    </source>
</evidence>
<keyword evidence="8" id="KW-0472">Membrane</keyword>
<evidence type="ECO:0000256" key="8">
    <source>
        <dbReference type="ARBA" id="ARBA00023136"/>
    </source>
</evidence>
<dbReference type="OrthoDB" id="427096at2759"/>
<proteinExistence type="inferred from homology"/>
<dbReference type="GO" id="GO:0046920">
    <property type="term" value="F:alpha-(1-&gt;3)-fucosyltransferase activity"/>
    <property type="evidence" value="ECO:0007669"/>
    <property type="project" value="TreeGrafter"/>
</dbReference>
<comment type="pathway">
    <text evidence="1">Protein modification; protein glycosylation.</text>
</comment>
<dbReference type="EMBL" id="MRZV01001627">
    <property type="protein sequence ID" value="PIK36730.1"/>
    <property type="molecule type" value="Genomic_DNA"/>
</dbReference>
<comment type="caution">
    <text evidence="13">The sequence shown here is derived from an EMBL/GenBank/DDBJ whole genome shotgun (WGS) entry which is preliminary data.</text>
</comment>
<dbReference type="PANTHER" id="PTHR11929:SF145">
    <property type="entry name" value="ALPHA-(1,3)-FUCOSYLTRANSFERASE FUT-1"/>
    <property type="match status" value="1"/>
</dbReference>
<comment type="similarity">
    <text evidence="2 11">Belongs to the glycosyltransferase 10 family.</text>
</comment>
<keyword evidence="3 11" id="KW-0328">Glycosyltransferase</keyword>
<dbReference type="PANTHER" id="PTHR11929">
    <property type="entry name" value="ALPHA- 1,3 -FUCOSYLTRANSFERASE"/>
    <property type="match status" value="1"/>
</dbReference>
<evidence type="ECO:0000256" key="2">
    <source>
        <dbReference type="ARBA" id="ARBA00008919"/>
    </source>
</evidence>
<evidence type="ECO:0000256" key="6">
    <source>
        <dbReference type="ARBA" id="ARBA00022968"/>
    </source>
</evidence>
<evidence type="ECO:0000256" key="9">
    <source>
        <dbReference type="ARBA" id="ARBA00023180"/>
    </source>
</evidence>
<dbReference type="InterPro" id="IPR038577">
    <property type="entry name" value="GT10-like_C_sf"/>
</dbReference>
<dbReference type="InterPro" id="IPR055270">
    <property type="entry name" value="Glyco_tran_10_C"/>
</dbReference>
<dbReference type="Pfam" id="PF00852">
    <property type="entry name" value="Glyco_transf_10"/>
    <property type="match status" value="1"/>
</dbReference>
<comment type="subcellular location">
    <subcellularLocation>
        <location evidence="10">Endomembrane system</location>
        <topology evidence="10">Single-pass type II membrane protein</topology>
    </subcellularLocation>
    <subcellularLocation>
        <location evidence="11">Golgi apparatus</location>
        <location evidence="11">Golgi stack membrane</location>
        <topology evidence="11">Single-pass type II membrane protein</topology>
    </subcellularLocation>
</comment>
<evidence type="ECO:0000256" key="3">
    <source>
        <dbReference type="ARBA" id="ARBA00022676"/>
    </source>
</evidence>
<dbReference type="SUPFAM" id="SSF53756">
    <property type="entry name" value="UDP-Glycosyltransferase/glycogen phosphorylase"/>
    <property type="match status" value="1"/>
</dbReference>
<keyword evidence="11" id="KW-0333">Golgi apparatus</keyword>
<evidence type="ECO:0000256" key="7">
    <source>
        <dbReference type="ARBA" id="ARBA00022989"/>
    </source>
</evidence>
<evidence type="ECO:0000256" key="10">
    <source>
        <dbReference type="ARBA" id="ARBA00060399"/>
    </source>
</evidence>
<dbReference type="Proteomes" id="UP000230750">
    <property type="component" value="Unassembled WGS sequence"/>
</dbReference>
<keyword evidence="6" id="KW-0735">Signal-anchor</keyword>
<feature type="domain" description="Fucosyltransferase C-terminal" evidence="12">
    <location>
        <begin position="99"/>
        <end position="279"/>
    </location>
</feature>
<dbReference type="Gene3D" id="3.40.50.11660">
    <property type="entry name" value="Glycosyl transferase family 10, C-terminal domain"/>
    <property type="match status" value="1"/>
</dbReference>
<protein>
    <recommendedName>
        <fullName evidence="11">Fucosyltransferase</fullName>
        <ecNumber evidence="11">2.4.1.-</ecNumber>
    </recommendedName>
</protein>
<dbReference type="EC" id="2.4.1.-" evidence="11"/>
<keyword evidence="5 11" id="KW-0812">Transmembrane</keyword>
<keyword evidence="7" id="KW-1133">Transmembrane helix</keyword>
<evidence type="ECO:0000256" key="11">
    <source>
        <dbReference type="RuleBase" id="RU003832"/>
    </source>
</evidence>
<evidence type="ECO:0000313" key="14">
    <source>
        <dbReference type="Proteomes" id="UP000230750"/>
    </source>
</evidence>
<evidence type="ECO:0000313" key="13">
    <source>
        <dbReference type="EMBL" id="PIK36730.1"/>
    </source>
</evidence>
<evidence type="ECO:0000256" key="5">
    <source>
        <dbReference type="ARBA" id="ARBA00022692"/>
    </source>
</evidence>
<accession>A0A2G8JLX4</accession>
<name>A0A2G8JLX4_STIJA</name>
<dbReference type="AlphaFoldDB" id="A0A2G8JLX4"/>
<keyword evidence="9" id="KW-0325">Glycoprotein</keyword>
<dbReference type="FunFam" id="3.40.50.11660:FF:000002">
    <property type="entry name" value="Alpha-(1,3)-fucosyltransferase"/>
    <property type="match status" value="1"/>
</dbReference>
<reference evidence="13 14" key="1">
    <citation type="journal article" date="2017" name="PLoS Biol.">
        <title>The sea cucumber genome provides insights into morphological evolution and visceral regeneration.</title>
        <authorList>
            <person name="Zhang X."/>
            <person name="Sun L."/>
            <person name="Yuan J."/>
            <person name="Sun Y."/>
            <person name="Gao Y."/>
            <person name="Zhang L."/>
            <person name="Li S."/>
            <person name="Dai H."/>
            <person name="Hamel J.F."/>
            <person name="Liu C."/>
            <person name="Yu Y."/>
            <person name="Liu S."/>
            <person name="Lin W."/>
            <person name="Guo K."/>
            <person name="Jin S."/>
            <person name="Xu P."/>
            <person name="Storey K.B."/>
            <person name="Huan P."/>
            <person name="Zhang T."/>
            <person name="Zhou Y."/>
            <person name="Zhang J."/>
            <person name="Lin C."/>
            <person name="Li X."/>
            <person name="Xing L."/>
            <person name="Huo D."/>
            <person name="Sun M."/>
            <person name="Wang L."/>
            <person name="Mercier A."/>
            <person name="Li F."/>
            <person name="Yang H."/>
            <person name="Xiang J."/>
        </authorList>
    </citation>
    <scope>NUCLEOTIDE SEQUENCE [LARGE SCALE GENOMIC DNA]</scope>
    <source>
        <strain evidence="13">Shaxun</strain>
        <tissue evidence="13">Muscle</tissue>
    </source>
</reference>
<dbReference type="GO" id="GO:0032580">
    <property type="term" value="C:Golgi cisterna membrane"/>
    <property type="evidence" value="ECO:0007669"/>
    <property type="project" value="UniProtKB-SubCell"/>
</dbReference>